<dbReference type="PATRIC" id="fig|446692.3.peg.3109"/>
<protein>
    <submittedName>
        <fullName evidence="1">Uncharacterized protein</fullName>
    </submittedName>
</protein>
<organism evidence="1 2">
    <name type="scientific">Acetobacter senegalensis</name>
    <dbReference type="NCBI Taxonomy" id="446692"/>
    <lineage>
        <taxon>Bacteria</taxon>
        <taxon>Pseudomonadati</taxon>
        <taxon>Pseudomonadota</taxon>
        <taxon>Alphaproteobacteria</taxon>
        <taxon>Acetobacterales</taxon>
        <taxon>Acetobacteraceae</taxon>
        <taxon>Acetobacter</taxon>
    </lineage>
</organism>
<accession>A0A0U5EXC6</accession>
<sequence>MGLRNGWAIQSGGGAERQFLIRDGFFADPEDNWKKRPQYFSFT</sequence>
<dbReference type="Proteomes" id="UP000056109">
    <property type="component" value="Chromosome I"/>
</dbReference>
<reference evidence="2" key="1">
    <citation type="submission" date="2014-09" db="EMBL/GenBank/DDBJ databases">
        <authorList>
            <person name="Illeghems K.G."/>
        </authorList>
    </citation>
    <scope>NUCLEOTIDE SEQUENCE [LARGE SCALE GENOMIC DNA]</scope>
    <source>
        <strain evidence="2">108B</strain>
    </source>
</reference>
<evidence type="ECO:0000313" key="1">
    <source>
        <dbReference type="EMBL" id="CEF42207.1"/>
    </source>
</evidence>
<proteinExistence type="predicted"/>
<dbReference type="EMBL" id="LN606600">
    <property type="protein sequence ID" value="CEF42207.1"/>
    <property type="molecule type" value="Genomic_DNA"/>
</dbReference>
<dbReference type="KEGG" id="asz:ASN_2956"/>
<keyword evidence="2" id="KW-1185">Reference proteome</keyword>
<name>A0A0U5EXC6_9PROT</name>
<gene>
    <name evidence="1" type="ORF">ASN_2956</name>
</gene>
<dbReference type="AlphaFoldDB" id="A0A0U5EXC6"/>
<evidence type="ECO:0000313" key="2">
    <source>
        <dbReference type="Proteomes" id="UP000056109"/>
    </source>
</evidence>